<protein>
    <submittedName>
        <fullName evidence="2">Uncharacterized protein</fullName>
    </submittedName>
</protein>
<evidence type="ECO:0000313" key="2">
    <source>
        <dbReference type="EMBL" id="MFC7017322.1"/>
    </source>
</evidence>
<keyword evidence="3" id="KW-1185">Reference proteome</keyword>
<dbReference type="Proteomes" id="UP001596409">
    <property type="component" value="Unassembled WGS sequence"/>
</dbReference>
<evidence type="ECO:0000313" key="3">
    <source>
        <dbReference type="Proteomes" id="UP001596409"/>
    </source>
</evidence>
<accession>A0ABW2EEV4</accession>
<dbReference type="EMBL" id="JBHSYM010000096">
    <property type="protein sequence ID" value="MFC7017322.1"/>
    <property type="molecule type" value="Genomic_DNA"/>
</dbReference>
<reference evidence="3" key="1">
    <citation type="journal article" date="2019" name="Int. J. Syst. Evol. Microbiol.">
        <title>The Global Catalogue of Microorganisms (GCM) 10K type strain sequencing project: providing services to taxonomists for standard genome sequencing and annotation.</title>
        <authorList>
            <consortium name="The Broad Institute Genomics Platform"/>
            <consortium name="The Broad Institute Genome Sequencing Center for Infectious Disease"/>
            <person name="Wu L."/>
            <person name="Ma J."/>
        </authorList>
    </citation>
    <scope>NUCLEOTIDE SEQUENCE [LARGE SCALE GENOMIC DNA]</scope>
    <source>
        <strain evidence="3">JCM 4855</strain>
    </source>
</reference>
<feature type="region of interest" description="Disordered" evidence="1">
    <location>
        <begin position="1"/>
        <end position="27"/>
    </location>
</feature>
<dbReference type="RefSeq" id="WP_189880807.1">
    <property type="nucleotide sequence ID" value="NZ_BMWA01000052.1"/>
</dbReference>
<evidence type="ECO:0000256" key="1">
    <source>
        <dbReference type="SAM" id="MobiDB-lite"/>
    </source>
</evidence>
<name>A0ABW2EEV4_9ACTN</name>
<feature type="region of interest" description="Disordered" evidence="1">
    <location>
        <begin position="429"/>
        <end position="480"/>
    </location>
</feature>
<sequence>MPPGRQRTAPPSRAARGRPDGGADGRFTVRRAGDAWLLTPTGQPADERALPFTTALAKDPENTVLVTDLSAGADDDTLKALARAVPPGQGGLRLVFGRRPAADPVTVARRIADLTDRSVTVAAGPPVPFPGGGLFVAADGWIRCAPGAPGTHDARRFPRPPWESALSDRTWSPGRTTVAEPIPSGVWLHAPGDDPDGRYRAGLFRRLRVSAHALTVVLGAPGAVLPPVADAARLWQDLGPQVRPAVRFLCHGPARLGGGRHFGEVLAQVLGEPVRVFNGTPQGTDESGDMVLTAPDGGPGRSPRALEFVHVPPDKAPGPSALSHVTAHRWPLEGLRRVRPGTYALTDDVVVEVVPSGLWLRLLDDPPHAADVRATEPDPAHERLLCDATSTEALPRIKELAEGLLRGFPPELRRSVRMGVCRPLTMAHGTSTAVPASERRRPSAGAQQRPGAVSGAVRPPDPGRRSSAGAPVSGPLRTEHEGLRTLAADILRRHPELVTDSADRNAAAAVAAVLRRLTEVPGADSGSQAPADTELLRQGLGLLPVYRGVTGLRATLDDAMRQWYAEQSLITDPAVCEASAGGPGDEAGDTDFLIWSVDGRRTDLLDPLCPDRILFLPGSRFRVLRPEPAVPDVVMMREIGPGQAASDERLDRDVVRELSQVALSRSAGRPG</sequence>
<comment type="caution">
    <text evidence="2">The sequence shown here is derived from an EMBL/GenBank/DDBJ whole genome shotgun (WGS) entry which is preliminary data.</text>
</comment>
<gene>
    <name evidence="2" type="ORF">ACFQMH_37685</name>
</gene>
<proteinExistence type="predicted"/>
<organism evidence="2 3">
    <name type="scientific">Streptomyces viridiviolaceus</name>
    <dbReference type="NCBI Taxonomy" id="68282"/>
    <lineage>
        <taxon>Bacteria</taxon>
        <taxon>Bacillati</taxon>
        <taxon>Actinomycetota</taxon>
        <taxon>Actinomycetes</taxon>
        <taxon>Kitasatosporales</taxon>
        <taxon>Streptomycetaceae</taxon>
        <taxon>Streptomyces</taxon>
    </lineage>
</organism>
<dbReference type="Gene3D" id="3.90.176.10">
    <property type="entry name" value="Toxin ADP-ribosyltransferase, Chain A, domain 1"/>
    <property type="match status" value="1"/>
</dbReference>